<keyword evidence="1" id="KW-0449">Lipoprotein</keyword>
<comment type="caution">
    <text evidence="1">The sequence shown here is derived from an EMBL/GenBank/DDBJ whole genome shotgun (WGS) entry which is preliminary data.</text>
</comment>
<proteinExistence type="predicted"/>
<dbReference type="InterPro" id="IPR023373">
    <property type="entry name" value="YmcC_sf"/>
</dbReference>
<dbReference type="SUPFAM" id="SSF159270">
    <property type="entry name" value="YmcC-like"/>
    <property type="match status" value="1"/>
</dbReference>
<name>A0ABS0BTU6_9GAMM</name>
<sequence length="198" mass="22651">MFGSIGELASGVDLTQDEAKSLKYATILASFNNSSGFTMVMGYLNSNSQDWFNRNLAGLRTSHGRMLHLLNTHDHSDITVTFSDELMNWSWKKFIADKKNVHSDVKIDFLANNHFGVSGTLGISLDGMEERQYLDQTVSLLRVKEHLLIPSLNFAYDNFYWVDPSSGFVWQSLQKWGPDTTELYYQVAQPWLDVEWPK</sequence>
<dbReference type="RefSeq" id="WP_194947629.1">
    <property type="nucleotide sequence ID" value="NZ_JACBGI020000002.1"/>
</dbReference>
<keyword evidence="2" id="KW-1185">Reference proteome</keyword>
<dbReference type="Gene3D" id="2.40.360.10">
    <property type="entry name" value="YmcC-like"/>
    <property type="match status" value="1"/>
</dbReference>
<reference evidence="1 2" key="1">
    <citation type="submission" date="2020-11" db="EMBL/GenBank/DDBJ databases">
        <title>Sulfur oxidizing isolate from Hospital Hole Sinkhole.</title>
        <authorList>
            <person name="Scott K.M."/>
        </authorList>
    </citation>
    <scope>NUCLEOTIDE SEQUENCE [LARGE SCALE GENOMIC DNA]</scope>
    <source>
        <strain evidence="1 2">HH1</strain>
    </source>
</reference>
<evidence type="ECO:0000313" key="1">
    <source>
        <dbReference type="EMBL" id="MBF6057267.1"/>
    </source>
</evidence>
<evidence type="ECO:0000313" key="2">
    <source>
        <dbReference type="Proteomes" id="UP001193680"/>
    </source>
</evidence>
<gene>
    <name evidence="1" type="ORF">H8792_002835</name>
</gene>
<dbReference type="Pfam" id="PF11102">
    <property type="entry name" value="YjbF"/>
    <property type="match status" value="1"/>
</dbReference>
<organism evidence="1 2">
    <name type="scientific">Thiomicrorhabdus heinhorstiae</name>
    <dbReference type="NCBI Taxonomy" id="2748010"/>
    <lineage>
        <taxon>Bacteria</taxon>
        <taxon>Pseudomonadati</taxon>
        <taxon>Pseudomonadota</taxon>
        <taxon>Gammaproteobacteria</taxon>
        <taxon>Thiotrichales</taxon>
        <taxon>Piscirickettsiaceae</taxon>
        <taxon>Thiomicrorhabdus</taxon>
    </lineage>
</organism>
<dbReference type="InterPro" id="IPR021308">
    <property type="entry name" value="GfcB"/>
</dbReference>
<dbReference type="Proteomes" id="UP001193680">
    <property type="component" value="Unassembled WGS sequence"/>
</dbReference>
<dbReference type="EMBL" id="JACBGI020000002">
    <property type="protein sequence ID" value="MBF6057267.1"/>
    <property type="molecule type" value="Genomic_DNA"/>
</dbReference>
<protein>
    <submittedName>
        <fullName evidence="1">YjbF family lipoprotein</fullName>
    </submittedName>
</protein>
<accession>A0ABS0BTU6</accession>